<dbReference type="InterPro" id="IPR002645">
    <property type="entry name" value="STAS_dom"/>
</dbReference>
<dbReference type="InterPro" id="IPR058548">
    <property type="entry name" value="MlaB-like_STAS"/>
</dbReference>
<dbReference type="Gene3D" id="3.30.750.24">
    <property type="entry name" value="STAS domain"/>
    <property type="match status" value="1"/>
</dbReference>
<dbReference type="PANTHER" id="PTHR33495:SF2">
    <property type="entry name" value="ANTI-SIGMA FACTOR ANTAGONIST TM_1081-RELATED"/>
    <property type="match status" value="1"/>
</dbReference>
<dbReference type="RefSeq" id="WP_381799383.1">
    <property type="nucleotide sequence ID" value="NZ_JBHYTS010000003.1"/>
</dbReference>
<dbReference type="Pfam" id="PF13466">
    <property type="entry name" value="STAS_2"/>
    <property type="match status" value="1"/>
</dbReference>
<dbReference type="PROSITE" id="PS50801">
    <property type="entry name" value="STAS"/>
    <property type="match status" value="1"/>
</dbReference>
<dbReference type="Proteomes" id="UP001599756">
    <property type="component" value="Unassembled WGS sequence"/>
</dbReference>
<comment type="caution">
    <text evidence="2">The sequence shown here is derived from an EMBL/GenBank/DDBJ whole genome shotgun (WGS) entry which is preliminary data.</text>
</comment>
<dbReference type="EMBL" id="JBHYTS010000003">
    <property type="protein sequence ID" value="MFE1749665.1"/>
    <property type="molecule type" value="Genomic_DNA"/>
</dbReference>
<reference evidence="2 3" key="1">
    <citation type="submission" date="2024-09" db="EMBL/GenBank/DDBJ databases">
        <title>The Natural Products Discovery Center: Release of the First 8490 Sequenced Strains for Exploring Actinobacteria Biosynthetic Diversity.</title>
        <authorList>
            <person name="Kalkreuter E."/>
            <person name="Kautsar S.A."/>
            <person name="Yang D."/>
            <person name="Bader C.D."/>
            <person name="Teijaro C.N."/>
            <person name="Fluegel L."/>
            <person name="Davis C.M."/>
            <person name="Simpson J.R."/>
            <person name="Lauterbach L."/>
            <person name="Steele A.D."/>
            <person name="Gui C."/>
            <person name="Meng S."/>
            <person name="Li G."/>
            <person name="Viehrig K."/>
            <person name="Ye F."/>
            <person name="Su P."/>
            <person name="Kiefer A.F."/>
            <person name="Nichols A."/>
            <person name="Cepeda A.J."/>
            <person name="Yan W."/>
            <person name="Fan B."/>
            <person name="Jiang Y."/>
            <person name="Adhikari A."/>
            <person name="Zheng C.-J."/>
            <person name="Schuster L."/>
            <person name="Cowan T.M."/>
            <person name="Smanski M.J."/>
            <person name="Chevrette M.G."/>
            <person name="De Carvalho L.P.S."/>
            <person name="Shen B."/>
        </authorList>
    </citation>
    <scope>NUCLEOTIDE SEQUENCE [LARGE SCALE GENOMIC DNA]</scope>
    <source>
        <strain evidence="2 3">NPDC059500</strain>
    </source>
</reference>
<feature type="domain" description="STAS" evidence="1">
    <location>
        <begin position="40"/>
        <end position="133"/>
    </location>
</feature>
<dbReference type="CDD" id="cd07043">
    <property type="entry name" value="STAS_anti-anti-sigma_factors"/>
    <property type="match status" value="1"/>
</dbReference>
<keyword evidence="3" id="KW-1185">Reference proteome</keyword>
<dbReference type="SUPFAM" id="SSF52091">
    <property type="entry name" value="SpoIIaa-like"/>
    <property type="match status" value="1"/>
</dbReference>
<dbReference type="PANTHER" id="PTHR33495">
    <property type="entry name" value="ANTI-SIGMA FACTOR ANTAGONIST TM_1081-RELATED-RELATED"/>
    <property type="match status" value="1"/>
</dbReference>
<evidence type="ECO:0000313" key="2">
    <source>
        <dbReference type="EMBL" id="MFE1749665.1"/>
    </source>
</evidence>
<gene>
    <name evidence="2" type="ORF">ACFW88_03755</name>
</gene>
<organism evidence="2 3">
    <name type="scientific">Streptomyces anandii</name>
    <dbReference type="NCBI Taxonomy" id="285454"/>
    <lineage>
        <taxon>Bacteria</taxon>
        <taxon>Bacillati</taxon>
        <taxon>Actinomycetota</taxon>
        <taxon>Actinomycetes</taxon>
        <taxon>Kitasatosporales</taxon>
        <taxon>Streptomycetaceae</taxon>
        <taxon>Streptomyces</taxon>
    </lineage>
</organism>
<proteinExistence type="predicted"/>
<name>A0ABW6GZ86_9ACTN</name>
<dbReference type="InterPro" id="IPR036513">
    <property type="entry name" value="STAS_dom_sf"/>
</dbReference>
<accession>A0ABW6GZ86</accession>
<evidence type="ECO:0000259" key="1">
    <source>
        <dbReference type="PROSITE" id="PS50801"/>
    </source>
</evidence>
<evidence type="ECO:0000313" key="3">
    <source>
        <dbReference type="Proteomes" id="UP001599756"/>
    </source>
</evidence>
<sequence>MTWDEADMPRLVSDVGEEGCPDQVGEHAPEGALHQYKWHGAWVVAAHGSYDMHSVPPLAQALDAAARKHPKVVLDTSGVLFADSTFLNLVLLTHQASTLRVVGPPPQLQRLFAITGADTVLEIRETVDAAAVS</sequence>
<protein>
    <submittedName>
        <fullName evidence="2">STAS domain-containing protein</fullName>
    </submittedName>
</protein>